<sequence>MASRSFTSSLSSIIAFNRSSAPKSFGWLGPVNASRSAGITTSLPHTIMKGRSLVDGKVLSCDVTVVTGPTLHG</sequence>
<comment type="caution">
    <text evidence="1">The sequence shown here is derived from an EMBL/GenBank/DDBJ whole genome shotgun (WGS) entry which is preliminary data.</text>
</comment>
<keyword evidence="2" id="KW-1185">Reference proteome</keyword>
<name>A0ABQ9ZL33_9CRUS</name>
<protein>
    <submittedName>
        <fullName evidence="1">Uncharacterized protein</fullName>
    </submittedName>
</protein>
<dbReference type="EMBL" id="JAOYFB010000004">
    <property type="protein sequence ID" value="KAK4013617.1"/>
    <property type="molecule type" value="Genomic_DNA"/>
</dbReference>
<organism evidence="1 2">
    <name type="scientific">Daphnia magna</name>
    <dbReference type="NCBI Taxonomy" id="35525"/>
    <lineage>
        <taxon>Eukaryota</taxon>
        <taxon>Metazoa</taxon>
        <taxon>Ecdysozoa</taxon>
        <taxon>Arthropoda</taxon>
        <taxon>Crustacea</taxon>
        <taxon>Branchiopoda</taxon>
        <taxon>Diplostraca</taxon>
        <taxon>Cladocera</taxon>
        <taxon>Anomopoda</taxon>
        <taxon>Daphniidae</taxon>
        <taxon>Daphnia</taxon>
    </lineage>
</organism>
<evidence type="ECO:0000313" key="2">
    <source>
        <dbReference type="Proteomes" id="UP001234178"/>
    </source>
</evidence>
<reference evidence="1 2" key="1">
    <citation type="journal article" date="2023" name="Nucleic Acids Res.">
        <title>The hologenome of Daphnia magna reveals possible DNA methylation and microbiome-mediated evolution of the host genome.</title>
        <authorList>
            <person name="Chaturvedi A."/>
            <person name="Li X."/>
            <person name="Dhandapani V."/>
            <person name="Marshall H."/>
            <person name="Kissane S."/>
            <person name="Cuenca-Cambronero M."/>
            <person name="Asole G."/>
            <person name="Calvet F."/>
            <person name="Ruiz-Romero M."/>
            <person name="Marangio P."/>
            <person name="Guigo R."/>
            <person name="Rago D."/>
            <person name="Mirbahai L."/>
            <person name="Eastwood N."/>
            <person name="Colbourne J.K."/>
            <person name="Zhou J."/>
            <person name="Mallon E."/>
            <person name="Orsini L."/>
        </authorList>
    </citation>
    <scope>NUCLEOTIDE SEQUENCE [LARGE SCALE GENOMIC DNA]</scope>
    <source>
        <strain evidence="1">LRV0_1</strain>
    </source>
</reference>
<proteinExistence type="predicted"/>
<dbReference type="Proteomes" id="UP001234178">
    <property type="component" value="Unassembled WGS sequence"/>
</dbReference>
<gene>
    <name evidence="1" type="ORF">OUZ56_026170</name>
</gene>
<evidence type="ECO:0000313" key="1">
    <source>
        <dbReference type="EMBL" id="KAK4013617.1"/>
    </source>
</evidence>
<accession>A0ABQ9ZL33</accession>